<comment type="caution">
    <text evidence="2">The sequence shown here is derived from an EMBL/GenBank/DDBJ whole genome shotgun (WGS) entry which is preliminary data.</text>
</comment>
<dbReference type="EMBL" id="JARJCW010000026">
    <property type="protein sequence ID" value="KAJ7211174.1"/>
    <property type="molecule type" value="Genomic_DNA"/>
</dbReference>
<gene>
    <name evidence="2" type="ORF">GGX14DRAFT_449345</name>
</gene>
<proteinExistence type="predicted"/>
<keyword evidence="3" id="KW-1185">Reference proteome</keyword>
<name>A0AAD6VFF6_9AGAR</name>
<reference evidence="2" key="1">
    <citation type="submission" date="2023-03" db="EMBL/GenBank/DDBJ databases">
        <title>Massive genome expansion in bonnet fungi (Mycena s.s.) driven by repeated elements and novel gene families across ecological guilds.</title>
        <authorList>
            <consortium name="Lawrence Berkeley National Laboratory"/>
            <person name="Harder C.B."/>
            <person name="Miyauchi S."/>
            <person name="Viragh M."/>
            <person name="Kuo A."/>
            <person name="Thoen E."/>
            <person name="Andreopoulos B."/>
            <person name="Lu D."/>
            <person name="Skrede I."/>
            <person name="Drula E."/>
            <person name="Henrissat B."/>
            <person name="Morin E."/>
            <person name="Kohler A."/>
            <person name="Barry K."/>
            <person name="LaButti K."/>
            <person name="Morin E."/>
            <person name="Salamov A."/>
            <person name="Lipzen A."/>
            <person name="Mereny Z."/>
            <person name="Hegedus B."/>
            <person name="Baldrian P."/>
            <person name="Stursova M."/>
            <person name="Weitz H."/>
            <person name="Taylor A."/>
            <person name="Grigoriev I.V."/>
            <person name="Nagy L.G."/>
            <person name="Martin F."/>
            <person name="Kauserud H."/>
        </authorList>
    </citation>
    <scope>NUCLEOTIDE SEQUENCE</scope>
    <source>
        <strain evidence="2">9144</strain>
    </source>
</reference>
<evidence type="ECO:0000259" key="1">
    <source>
        <dbReference type="Pfam" id="PF20415"/>
    </source>
</evidence>
<dbReference type="InterPro" id="IPR046522">
    <property type="entry name" value="DUF6699"/>
</dbReference>
<accession>A0AAD6VFF6</accession>
<feature type="domain" description="DUF6699" evidence="1">
    <location>
        <begin position="48"/>
        <end position="182"/>
    </location>
</feature>
<evidence type="ECO:0000313" key="2">
    <source>
        <dbReference type="EMBL" id="KAJ7211174.1"/>
    </source>
</evidence>
<dbReference type="Proteomes" id="UP001219525">
    <property type="component" value="Unassembled WGS sequence"/>
</dbReference>
<organism evidence="2 3">
    <name type="scientific">Mycena pura</name>
    <dbReference type="NCBI Taxonomy" id="153505"/>
    <lineage>
        <taxon>Eukaryota</taxon>
        <taxon>Fungi</taxon>
        <taxon>Dikarya</taxon>
        <taxon>Basidiomycota</taxon>
        <taxon>Agaricomycotina</taxon>
        <taxon>Agaricomycetes</taxon>
        <taxon>Agaricomycetidae</taxon>
        <taxon>Agaricales</taxon>
        <taxon>Marasmiineae</taxon>
        <taxon>Mycenaceae</taxon>
        <taxon>Mycena</taxon>
    </lineage>
</organism>
<protein>
    <submittedName>
        <fullName evidence="2">Ectomycorrhiza-regulated small secreted protein</fullName>
    </submittedName>
</protein>
<dbReference type="AlphaFoldDB" id="A0AAD6VFF6"/>
<evidence type="ECO:0000313" key="3">
    <source>
        <dbReference type="Proteomes" id="UP001219525"/>
    </source>
</evidence>
<sequence length="198" mass="22594">MEHWAVAFECVIKRRDARCLHPSMAPPALHHLLQYNQHQDELGHCCALLWDMREPPRSAARHVSAPDRPLSEFELTQHATNPPVTVLRVTCGVFPEASWVSEARNWLGVTVKNVLDAISTTMGTQISYPEWDKLCPKQQNRVNVVFDARWRGSADPTEVRAHGVLRSDCLLQHIHFAGLSIEPESEDTYFLTLKRPKR</sequence>
<dbReference type="Pfam" id="PF20415">
    <property type="entry name" value="DUF6699"/>
    <property type="match status" value="1"/>
</dbReference>